<dbReference type="RefSeq" id="WP_275632646.1">
    <property type="nucleotide sequence ID" value="NZ_JARGYD010000003.1"/>
</dbReference>
<evidence type="ECO:0000313" key="3">
    <source>
        <dbReference type="Proteomes" id="UP001595632"/>
    </source>
</evidence>
<feature type="chain" id="PRO_5045887795" evidence="1">
    <location>
        <begin position="19"/>
        <end position="396"/>
    </location>
</feature>
<evidence type="ECO:0000256" key="1">
    <source>
        <dbReference type="SAM" id="SignalP"/>
    </source>
</evidence>
<dbReference type="Proteomes" id="UP001595632">
    <property type="component" value="Unassembled WGS sequence"/>
</dbReference>
<name>A0ABV7GVZ4_9RHOB</name>
<proteinExistence type="predicted"/>
<keyword evidence="3" id="KW-1185">Reference proteome</keyword>
<evidence type="ECO:0000313" key="2">
    <source>
        <dbReference type="EMBL" id="MFC3145695.1"/>
    </source>
</evidence>
<feature type="signal peptide" evidence="1">
    <location>
        <begin position="1"/>
        <end position="18"/>
    </location>
</feature>
<reference evidence="3" key="1">
    <citation type="journal article" date="2019" name="Int. J. Syst. Evol. Microbiol.">
        <title>The Global Catalogue of Microorganisms (GCM) 10K type strain sequencing project: providing services to taxonomists for standard genome sequencing and annotation.</title>
        <authorList>
            <consortium name="The Broad Institute Genomics Platform"/>
            <consortium name="The Broad Institute Genome Sequencing Center for Infectious Disease"/>
            <person name="Wu L."/>
            <person name="Ma J."/>
        </authorList>
    </citation>
    <scope>NUCLEOTIDE SEQUENCE [LARGE SCALE GENOMIC DNA]</scope>
    <source>
        <strain evidence="3">KCTC 52366</strain>
    </source>
</reference>
<organism evidence="2 3">
    <name type="scientific">Psychromarinibacter halotolerans</name>
    <dbReference type="NCBI Taxonomy" id="1775175"/>
    <lineage>
        <taxon>Bacteria</taxon>
        <taxon>Pseudomonadati</taxon>
        <taxon>Pseudomonadota</taxon>
        <taxon>Alphaproteobacteria</taxon>
        <taxon>Rhodobacterales</taxon>
        <taxon>Paracoccaceae</taxon>
        <taxon>Psychromarinibacter</taxon>
    </lineage>
</organism>
<keyword evidence="1" id="KW-0732">Signal</keyword>
<dbReference type="EMBL" id="JBHRTB010000010">
    <property type="protein sequence ID" value="MFC3145695.1"/>
    <property type="molecule type" value="Genomic_DNA"/>
</dbReference>
<protein>
    <submittedName>
        <fullName evidence="2">Uncharacterized protein</fullName>
    </submittedName>
</protein>
<gene>
    <name evidence="2" type="ORF">ACFOGP_23435</name>
</gene>
<comment type="caution">
    <text evidence="2">The sequence shown here is derived from an EMBL/GenBank/DDBJ whole genome shotgun (WGS) entry which is preliminary data.</text>
</comment>
<sequence length="396" mass="43953">MFRYSLAILICTALPAWAQAPDITDRLRDEGIAPTEAYLAALPDPDPTERFALGGVRFLRAIEVTLQTRWRMGFNAARTELPVLRLPVPPNLSPEPFDPAAITALFTQMLPDMDAARAPLLTIGDDDAVSLPIRLDEMWFDINMNGTRDEGEGLVNVAGLALTGRGMDADRLPPLVFDTSDAAWLAAYTHLLAAFSELVLAFDPTEQIARIAASSQEMNALAADTPYVNAMDMQFGQQVDRIAAIYLSLRQPPDAEHTRAAREHLLQMIAQNRVFWSRVAAETDNNGEWIPNDLQQQGLGLEVPAGTGARWLAVLDDAEKLLNGEVLIPYWRLRQGAGLNLQSMFEDPIPVDIAEWVHGVGLMRYAEEGQRLARDNWLDFTRLARGDTMMFVVFLN</sequence>
<accession>A0ABV7GVZ4</accession>